<dbReference type="InterPro" id="IPR032053">
    <property type="entry name" value="Ribosomal_mS34"/>
</dbReference>
<evidence type="ECO:0008006" key="3">
    <source>
        <dbReference type="Google" id="ProtNLM"/>
    </source>
</evidence>
<evidence type="ECO:0000313" key="1">
    <source>
        <dbReference type="EMBL" id="KAL1552905.1"/>
    </source>
</evidence>
<sequence length="154" mass="17037">MATSLIANRATTSLGRASDLFRTSFAFLRGLSTTTSSAADVAAGDGAKKPKRKKKKNLFEVAQFLPNWGLGYHMTKTHWAEVSYEITKINLYKDGRHGKAWGIAHKNGLPAADAPKKISGVHKRCWRYIPMTKQIEHSVPKQEASVPKQEVETA</sequence>
<dbReference type="Pfam" id="PF16053">
    <property type="entry name" value="MRP-S34"/>
    <property type="match status" value="1"/>
</dbReference>
<dbReference type="AlphaFoldDB" id="A0ABD1HA99"/>
<organism evidence="1 2">
    <name type="scientific">Salvia divinorum</name>
    <name type="common">Maria pastora</name>
    <name type="synonym">Diviner's sage</name>
    <dbReference type="NCBI Taxonomy" id="28513"/>
    <lineage>
        <taxon>Eukaryota</taxon>
        <taxon>Viridiplantae</taxon>
        <taxon>Streptophyta</taxon>
        <taxon>Embryophyta</taxon>
        <taxon>Tracheophyta</taxon>
        <taxon>Spermatophyta</taxon>
        <taxon>Magnoliopsida</taxon>
        <taxon>eudicotyledons</taxon>
        <taxon>Gunneridae</taxon>
        <taxon>Pentapetalae</taxon>
        <taxon>asterids</taxon>
        <taxon>lamiids</taxon>
        <taxon>Lamiales</taxon>
        <taxon>Lamiaceae</taxon>
        <taxon>Nepetoideae</taxon>
        <taxon>Mentheae</taxon>
        <taxon>Salviinae</taxon>
        <taxon>Salvia</taxon>
        <taxon>Salvia subgen. Calosphace</taxon>
    </lineage>
</organism>
<dbReference type="EMBL" id="JBEAFC010000006">
    <property type="protein sequence ID" value="KAL1552905.1"/>
    <property type="molecule type" value="Genomic_DNA"/>
</dbReference>
<dbReference type="PANTHER" id="PTHR35316:SF1">
    <property type="entry name" value="28S RIBOSOMAL S34 PROTEIN"/>
    <property type="match status" value="1"/>
</dbReference>
<proteinExistence type="predicted"/>
<evidence type="ECO:0000313" key="2">
    <source>
        <dbReference type="Proteomes" id="UP001567538"/>
    </source>
</evidence>
<protein>
    <recommendedName>
        <fullName evidence="3">28S ribosomal protein S34, mitochondrial</fullName>
    </recommendedName>
</protein>
<gene>
    <name evidence="1" type="ORF">AAHA92_13647</name>
</gene>
<keyword evidence="2" id="KW-1185">Reference proteome</keyword>
<comment type="caution">
    <text evidence="1">The sequence shown here is derived from an EMBL/GenBank/DDBJ whole genome shotgun (WGS) entry which is preliminary data.</text>
</comment>
<accession>A0ABD1HA99</accession>
<dbReference type="Proteomes" id="UP001567538">
    <property type="component" value="Unassembled WGS sequence"/>
</dbReference>
<dbReference type="PANTHER" id="PTHR35316">
    <property type="entry name" value="28S RIBOSOMAL S34 PROTEIN"/>
    <property type="match status" value="1"/>
</dbReference>
<name>A0ABD1HA99_SALDI</name>
<reference evidence="1 2" key="1">
    <citation type="submission" date="2024-06" db="EMBL/GenBank/DDBJ databases">
        <title>A chromosome level genome sequence of Diviner's sage (Salvia divinorum).</title>
        <authorList>
            <person name="Ford S.A."/>
            <person name="Ro D.-K."/>
            <person name="Ness R.W."/>
            <person name="Phillips M.A."/>
        </authorList>
    </citation>
    <scope>NUCLEOTIDE SEQUENCE [LARGE SCALE GENOMIC DNA]</scope>
    <source>
        <strain evidence="1">SAF-2024a</strain>
        <tissue evidence="1">Leaf</tissue>
    </source>
</reference>